<comment type="caution">
    <text evidence="2">The sequence shown here is derived from an EMBL/GenBank/DDBJ whole genome shotgun (WGS) entry which is preliminary data.</text>
</comment>
<feature type="compositionally biased region" description="Basic and acidic residues" evidence="1">
    <location>
        <begin position="120"/>
        <end position="132"/>
    </location>
</feature>
<evidence type="ECO:0000313" key="2">
    <source>
        <dbReference type="EMBL" id="KAK8224668.1"/>
    </source>
</evidence>
<gene>
    <name evidence="2" type="ORF">HDK90DRAFT_514837</name>
</gene>
<dbReference type="Proteomes" id="UP001492380">
    <property type="component" value="Unassembled WGS sequence"/>
</dbReference>
<sequence>MAEDGEANQLERRVEGVLVREDHPRIIIISDHDKETAIPFAAFGKSLIMADDDDNDDADIFMGGSILASIFGSNNETETGHVDKVTSTTRTPRPVHAEEFEPAVEAANNPSSTDNGSGVGDREATETSHDGEWIAQDSNSAIPVGPKSNNEENELRAPETFTPIVYTGANHTGAENHEPAAEAMLGAATSVDHSAHAAADRSSSKQTDDGKNGYPVSVPPWATKTILTAHASAETDEGESYSEGGFSSEEEEPESTQVRQQNISNALPTPDQSQKKEKKTKKSRGWSTEEQNALAESVRHVVENYGRDEGEWRMWEMVHERLGDVHGVEKTPGACRNWYCRKLRVVTGFDERQNPNPDRLVTCAQK</sequence>
<proteinExistence type="predicted"/>
<feature type="compositionally biased region" description="Basic and acidic residues" evidence="1">
    <location>
        <begin position="193"/>
        <end position="211"/>
    </location>
</feature>
<accession>A0ABR1YBI3</accession>
<evidence type="ECO:0000313" key="3">
    <source>
        <dbReference type="Proteomes" id="UP001492380"/>
    </source>
</evidence>
<feature type="region of interest" description="Disordered" evidence="1">
    <location>
        <begin position="232"/>
        <end position="294"/>
    </location>
</feature>
<feature type="compositionally biased region" description="Polar residues" evidence="1">
    <location>
        <begin position="256"/>
        <end position="272"/>
    </location>
</feature>
<dbReference type="EMBL" id="JBBWRZ010000012">
    <property type="protein sequence ID" value="KAK8224668.1"/>
    <property type="molecule type" value="Genomic_DNA"/>
</dbReference>
<organism evidence="2 3">
    <name type="scientific">Phyllosticta capitalensis</name>
    <dbReference type="NCBI Taxonomy" id="121624"/>
    <lineage>
        <taxon>Eukaryota</taxon>
        <taxon>Fungi</taxon>
        <taxon>Dikarya</taxon>
        <taxon>Ascomycota</taxon>
        <taxon>Pezizomycotina</taxon>
        <taxon>Dothideomycetes</taxon>
        <taxon>Dothideomycetes incertae sedis</taxon>
        <taxon>Botryosphaeriales</taxon>
        <taxon>Phyllostictaceae</taxon>
        <taxon>Phyllosticta</taxon>
    </lineage>
</organism>
<name>A0ABR1YBI3_9PEZI</name>
<reference evidence="2 3" key="1">
    <citation type="submission" date="2024-04" db="EMBL/GenBank/DDBJ databases">
        <title>Phyllosticta paracitricarpa is synonymous to the EU quarantine fungus P. citricarpa based on phylogenomic analyses.</title>
        <authorList>
            <consortium name="Lawrence Berkeley National Laboratory"/>
            <person name="Van Ingen-Buijs V.A."/>
            <person name="Van Westerhoven A.C."/>
            <person name="Haridas S."/>
            <person name="Skiadas P."/>
            <person name="Martin F."/>
            <person name="Groenewald J.Z."/>
            <person name="Crous P.W."/>
            <person name="Seidl M.F."/>
        </authorList>
    </citation>
    <scope>NUCLEOTIDE SEQUENCE [LARGE SCALE GENOMIC DNA]</scope>
    <source>
        <strain evidence="2 3">CBS 123374</strain>
    </source>
</reference>
<protein>
    <recommendedName>
        <fullName evidence="4">Myb-like domain-containing protein</fullName>
    </recommendedName>
</protein>
<evidence type="ECO:0008006" key="4">
    <source>
        <dbReference type="Google" id="ProtNLM"/>
    </source>
</evidence>
<keyword evidence="3" id="KW-1185">Reference proteome</keyword>
<feature type="region of interest" description="Disordered" evidence="1">
    <location>
        <begin position="191"/>
        <end position="219"/>
    </location>
</feature>
<evidence type="ECO:0000256" key="1">
    <source>
        <dbReference type="SAM" id="MobiDB-lite"/>
    </source>
</evidence>
<feature type="region of interest" description="Disordered" evidence="1">
    <location>
        <begin position="99"/>
        <end position="133"/>
    </location>
</feature>